<feature type="compositionally biased region" description="Low complexity" evidence="3">
    <location>
        <begin position="3057"/>
        <end position="3075"/>
    </location>
</feature>
<dbReference type="PANTHER" id="PTHR14776">
    <property type="entry name" value="CADHERIN-LIKE AND PC-ESTERASE DOMAIN-CONTAINING PROTEIN 1"/>
    <property type="match status" value="1"/>
</dbReference>
<dbReference type="PROSITE" id="PS51272">
    <property type="entry name" value="SLH"/>
    <property type="match status" value="3"/>
</dbReference>
<feature type="domain" description="SLH" evidence="5">
    <location>
        <begin position="3433"/>
        <end position="3491"/>
    </location>
</feature>
<feature type="domain" description="Fibronectin type-III" evidence="4">
    <location>
        <begin position="2876"/>
        <end position="2966"/>
    </location>
</feature>
<dbReference type="EMBL" id="CP017634">
    <property type="protein sequence ID" value="ATW25611.1"/>
    <property type="molecule type" value="Genomic_DNA"/>
</dbReference>
<dbReference type="PROSITE" id="PS50853">
    <property type="entry name" value="FN3"/>
    <property type="match status" value="2"/>
</dbReference>
<evidence type="ECO:0000256" key="1">
    <source>
        <dbReference type="ARBA" id="ARBA00004196"/>
    </source>
</evidence>
<evidence type="ECO:0000259" key="4">
    <source>
        <dbReference type="PROSITE" id="PS50853"/>
    </source>
</evidence>
<dbReference type="SMART" id="SM00060">
    <property type="entry name" value="FN3"/>
    <property type="match status" value="3"/>
</dbReference>
<dbReference type="OrthoDB" id="900053at2"/>
<proteinExistence type="predicted"/>
<evidence type="ECO:0000256" key="2">
    <source>
        <dbReference type="ARBA" id="ARBA00022737"/>
    </source>
</evidence>
<dbReference type="InterPro" id="IPR011493">
    <property type="entry name" value="GLUG"/>
</dbReference>
<comment type="subcellular location">
    <subcellularLocation>
        <location evidence="1">Cell envelope</location>
    </subcellularLocation>
</comment>
<dbReference type="GO" id="GO:0030313">
    <property type="term" value="C:cell envelope"/>
    <property type="evidence" value="ECO:0007669"/>
    <property type="project" value="UniProtKB-SubCell"/>
</dbReference>
<dbReference type="Proteomes" id="UP000323521">
    <property type="component" value="Chromosome"/>
</dbReference>
<gene>
    <name evidence="6" type="ORF">DCMF_13340</name>
</gene>
<feature type="region of interest" description="Disordered" evidence="3">
    <location>
        <begin position="3044"/>
        <end position="3077"/>
    </location>
</feature>
<feature type="domain" description="SLH" evidence="5">
    <location>
        <begin position="3301"/>
        <end position="3361"/>
    </location>
</feature>
<evidence type="ECO:0000256" key="3">
    <source>
        <dbReference type="SAM" id="MobiDB-lite"/>
    </source>
</evidence>
<keyword evidence="7" id="KW-1185">Reference proteome</keyword>
<evidence type="ECO:0000313" key="7">
    <source>
        <dbReference type="Proteomes" id="UP000323521"/>
    </source>
</evidence>
<dbReference type="PANTHER" id="PTHR14776:SF1">
    <property type="entry name" value="CADHERIN-LIKE AND PC-ESTERASE DOMAIN-CONTAINING PROTEIN 1"/>
    <property type="match status" value="1"/>
</dbReference>
<dbReference type="Pfam" id="PF12733">
    <property type="entry name" value="Cadherin-like"/>
    <property type="match status" value="7"/>
</dbReference>
<dbReference type="InterPro" id="IPR013783">
    <property type="entry name" value="Ig-like_fold"/>
</dbReference>
<dbReference type="InterPro" id="IPR013378">
    <property type="entry name" value="InlB-like_B-rpt"/>
</dbReference>
<dbReference type="Pfam" id="PF09479">
    <property type="entry name" value="Flg_new"/>
    <property type="match status" value="2"/>
</dbReference>
<feature type="domain" description="Fibronectin type-III" evidence="4">
    <location>
        <begin position="2967"/>
        <end position="3057"/>
    </location>
</feature>
<organism evidence="6 7">
    <name type="scientific">Formimonas warabiya</name>
    <dbReference type="NCBI Taxonomy" id="1761012"/>
    <lineage>
        <taxon>Bacteria</taxon>
        <taxon>Bacillati</taxon>
        <taxon>Bacillota</taxon>
        <taxon>Clostridia</taxon>
        <taxon>Eubacteriales</taxon>
        <taxon>Peptococcaceae</taxon>
        <taxon>Candidatus Formimonas</taxon>
    </lineage>
</organism>
<dbReference type="RefSeq" id="WP_148134866.1">
    <property type="nucleotide sequence ID" value="NZ_CP017634.1"/>
</dbReference>
<dbReference type="Gene3D" id="2.60.40.4270">
    <property type="entry name" value="Listeria-Bacteroides repeat domain"/>
    <property type="match status" value="2"/>
</dbReference>
<dbReference type="SUPFAM" id="SSF49265">
    <property type="entry name" value="Fibronectin type III"/>
    <property type="match status" value="2"/>
</dbReference>
<dbReference type="Gene3D" id="2.60.40.10">
    <property type="entry name" value="Immunoglobulins"/>
    <property type="match status" value="3"/>
</dbReference>
<dbReference type="InterPro" id="IPR003961">
    <property type="entry name" value="FN3_dom"/>
</dbReference>
<feature type="domain" description="SLH" evidence="5">
    <location>
        <begin position="3362"/>
        <end position="3425"/>
    </location>
</feature>
<dbReference type="Gene3D" id="2.160.20.110">
    <property type="match status" value="3"/>
</dbReference>
<name>A0A3G1KT29_FORW1</name>
<dbReference type="InterPro" id="IPR036116">
    <property type="entry name" value="FN3_sf"/>
</dbReference>
<dbReference type="Pfam" id="PF00395">
    <property type="entry name" value="SLH"/>
    <property type="match status" value="3"/>
</dbReference>
<dbReference type="KEGG" id="fwa:DCMF_13340"/>
<dbReference type="SUPFAM" id="SSF51126">
    <property type="entry name" value="Pectin lyase-like"/>
    <property type="match status" value="1"/>
</dbReference>
<dbReference type="NCBIfam" id="TIGR02543">
    <property type="entry name" value="List_Bact_rpt"/>
    <property type="match status" value="2"/>
</dbReference>
<evidence type="ECO:0000259" key="5">
    <source>
        <dbReference type="PROSITE" id="PS51272"/>
    </source>
</evidence>
<protein>
    <submittedName>
        <fullName evidence="6">Uncharacterized protein</fullName>
    </submittedName>
</protein>
<dbReference type="InterPro" id="IPR042229">
    <property type="entry name" value="Listeria/Bacterioides_rpt_sf"/>
</dbReference>
<dbReference type="CDD" id="cd00063">
    <property type="entry name" value="FN3"/>
    <property type="match status" value="2"/>
</dbReference>
<dbReference type="InterPro" id="IPR001119">
    <property type="entry name" value="SLH_dom"/>
</dbReference>
<keyword evidence="2" id="KW-0677">Repeat</keyword>
<sequence length="3491" mass="359172">MNKKLLSWMIALLIMVLVCAINPIGVKAAGWDGTVATSFAGGDGGASNPYLIETPGQLAYFMSAANYSASYYKIIADIDMNNQTLTTPLFYFYGTLDGSGKTVNNLNLNVPLSTSFDLYNGAIGFICNLGGGEDAWGNKLNGTVKDLGLAGTLTNSAGNTANLGGLVGEIESGSKVLNCFTNINIVANDIYTGGIAGMNWGTIANCYSRGTVAGLYYTGGIVGWAKGTSNVINCYSTSAVSYTTLTQYTYVGGVIGFNDGTAKYLYTTNSTIIGRSSVSATGCATYTAANMKKADFVTTLNNHIADADSGACSWKQVTSDYPTFSYPDTVAPMLTTVTMSSNNTNDNTRAKVGDIVTVTIVSNEDITSAPTVAIAGQAATVTGSGTNWTATYTVAAGVSGSSLSISNFSDASGNAGLTVTAVTSGNITTVDGIAPTITAGTVVRTLDSTAVIKFTPSEAGSYYYKVVDDGAAAPDVDTSGTGVSCTAAETTLTVTDLTDGSAKDIYIAVKDLAGNVGIQKIDIVAELPATIAEVKALRTSSSEATVKFSTDQDGVYYYTVVDDGADEPGIDTSGAGTACTTGTNTISLTGLTLGAKAIYIYVKDEGENLSNKLKINIPSICVGYWSDYAENGTDDIEISADGLTYTVKTAEGLAWIAAQTNKSSSPERFLDKTVLLANDLDLSAHFWVPIGNYSAGMYYFNGTFDGQEHNIYGMVIGSEATPDSSTRPGLFGYVSGKGSIKNLNMSGAVIYTKAASSSNPAYAGIIAGYLEYTATISKCSVSGKIINSGSSACIGGVAGSAGNISDTSFSGEITSDAAAKLGGLVGKVSAGTIQNCTSTGTISCTAASGTVGGLIGTVESATISGCSSDCNVSSASSSSVGGLVGSDTTTWGYTTTYSNCYAKGNVTGSDSSNLGGLIGYSDIKNGTIESCYATGNVTSNGNKNYMGGLIGMLKYKAMNNCYATGDVTSTGTGSGDNMGGLLGWNSGALTGCYAIGDVTSAGTGQEFVGGLAGQNSGALTSCYAAGNVTGTGTNSYVGGLAGTNNQTLTGCYATGNVTGTGKSECLGGLLGQSSGALTGCYAAGSITGTNTGIYAGGLIGYTSYNFTVKNCYATGDVSIAAGSAGGFIGQADKLTISNAYSRGNVCVTGSTGNIGGFCGYYKSGTLSYCYWNSDAVQSSNGSTLDSTSKKGVGSGTDSTTSETLAYMQSADFVSLLNTNSGGGVTWKIKSATINNGCPVIDSVGDGATAASGITASVAAKSTPENGKVMLTISTAVSGDAYKIYYRVVGSDPSAPNVGGTITVGSWIENSSGTSAFEVSATDGKYIEVVEITSADSKITKWGKTTVTDDGYTAPVSATGITASTAAKSTPENGKVMLTISTAVAGDGYKIYYRVVDSDPSAPNVGDTVTVADWTENTSGTSAFEASAADGKYIEVIEITSADSKITKWGKTAATDDGYTVSLADQPESQATDLYYSNNSNTDINLHFTAPATASGYLVVRKIGAEPIFVPVDGTAYTAGAQGDEQIVYVGTEPGATDAAAAAGSEYYYKIYAYNGSGETINYLTSNPLSGQTQIFTGSSDVYADRSTGVSSTASVGAGFPGVGVSISFPNGISATNFRAYKYNSVAGANFYGVPGSGRVKSLYFEVKALDNDNPGTYTMVIDFSSLSGVNWDTYQLMKRNNYTGQWEAIGEDIGTIVSRATDGVAGKFTISGLSGFSEFAGCEPAATHTVTSISDSGEGTLRNVLASATEGDTIQFADALAGATITLASPLVMDKSVNIIGPDNGITLNGNNACRVITLDNSANNSENKLNVRLENLKIQNGNDSAYYAGGLYATYINTWLSLVNCVVAGNQASGTNADNYGGVGGISMENPGSYLFIANSTITGNQGAAQDGGAGGIYAGGNVRIYNSIIYGNSGESNNVYFDSNSEPYAYNSLFGDAEEDVYLLGAGDGFPASSDNLFAVDPKFVGSALASDHPYMLYGESPCIDSGDNSYAATDYDLRGSGYGRKMDKSSSSAGTADMGAYEYQYGSDYYAPISFDSQGGTTVSDVKSAVYGGTISAPSAPVKEGYSFEGWYKEAECINEWIFDSDTVTAARTLYAKWNAQSGDATLSSLSLSEGTLSPDFDPATTGYTASVDNSVNSITVIPSVNESHATVKVNDTAVVSGEASDPVNLNVGENTITIEVTAQDNTTKTYTITVTRAEALSGDATLSSMSLSEGTLSPDFDPATTGYTTSVGNSVNSITVIPSVNESHATVKVNGTAVVSGEASDPVSLSVGENTITIEVTAQDNSSKTYTIIVTRAEAQSGDATLSSLSLSEGTLNPDFDPATTGYTASVGNSVNSITVTPSVNESHATVKVNGTAVVSGEASDPVSLSVGENTITIEVTAQDNSSKTYTIIVTRAEAQSGDATLSSLSLSEGTLSPDFDPATTGYTASVGNSVNSITVIPSVNESHATVKVNDTAVVSGSPSGDISLSVGENTITIEVTAQDNTRKTYTITVTRAEAQSGDATLSSLSLSEGTLSPDFDPATTGYTASVGNSVNSITVIPSVNESHATVKVNDTAVVSGSPSGDISLSVGENTITIEVTAQDNTRKTYTITVTRAEAQSGDATLSSLSLSEGTLSPDFDPATTSYTASVGNSVSSLSVTPSVNESHATVKVNGTAVVSGEASDLVNLNVGENTITIEVTAQDNTTNTYIITVTRAAAQSEDVTLSSLSLSEGTLSPDFDPATTSYTASVGNSVSSLSVIPSVNESHATVKVNGTAVVSGSPSGDISLSVGENTITIEVTAQDNSSKTYTIIVTRAAADTPTYTVSFDSNGGSSINSQNIESGTRASEPQDPVKSGYTFMGWYSDSSLSTAFDFNTAITGNITLYAKWNQNLGSISLGATAGDQEVALNWSGSQNIVAYSVYRTTTSGSYGEALATVAGSVYSYEVSGLTNGTAYYFIVKGFDSEGDSSTSNEVKATPQAKSGGAPVLSVAAGNRYVNLSWSEVADTVAYSVYRSTTSGSYGEALATVAGSVYSYKASGLTNGTIYYFIVKAIDSEGESTNSNEASATPHKSGGSTSSGSTSSDSTSSDSNTVSIQVNGVNESAATATTTTINNRTVTTVVVDDSKVNEKLASEGNKSVVTIPVNSSANVVIGQLNGQTVKNMEDKEAVLEIKTGQVTYTLPAAQINIAAVDNQLGSTVELKDINVNICIATPPADTVKIVEDTVNKNNYQLVVKPVEFTITCTSGDKSVEVSKFNGYVERTIVIPEGVDPGKITTGIVLNNDGTFSHVPTTIVEIDGKYYAKINSLTNSTYSVIYNPKTFADVEGHWARTAVNDMASRLVIDGVNQDKFEPDRDISRAEFATIIVKGLGLMRPGSGQASFKDVNKDAWYYDAVSIAYGNKLLSGYDDGTFQPGRKISREEAMAIMEKAAQIAGIKTQLNSGEAAQVLARFSDGSNVDNWAQDAVASCIKAGIVQGSDGRIKSQDNISRAEVAALIERMLKKAGLI</sequence>
<reference evidence="6 7" key="1">
    <citation type="submission" date="2016-10" db="EMBL/GenBank/DDBJ databases">
        <title>Complete Genome Sequence of Peptococcaceae strain DCMF.</title>
        <authorList>
            <person name="Edwards R.J."/>
            <person name="Holland S.I."/>
            <person name="Deshpande N.P."/>
            <person name="Wong Y.K."/>
            <person name="Ertan H."/>
            <person name="Manefield M."/>
            <person name="Russell T.L."/>
            <person name="Lee M.J."/>
        </authorList>
    </citation>
    <scope>NUCLEOTIDE SEQUENCE [LARGE SCALE GENOMIC DNA]</scope>
    <source>
        <strain evidence="6 7">DCMF</strain>
    </source>
</reference>
<accession>A0A3G1KT29</accession>
<dbReference type="InterPro" id="IPR011050">
    <property type="entry name" value="Pectin_lyase_fold/virulence"/>
</dbReference>
<evidence type="ECO:0000313" key="6">
    <source>
        <dbReference type="EMBL" id="ATW25611.1"/>
    </source>
</evidence>
<dbReference type="Pfam" id="PF07581">
    <property type="entry name" value="Glug"/>
    <property type="match status" value="3"/>
</dbReference>
<dbReference type="InterPro" id="IPR025883">
    <property type="entry name" value="Cadherin-like_domain"/>
</dbReference>